<reference evidence="3" key="1">
    <citation type="journal article" date="2019" name="Int. J. Syst. Evol. Microbiol.">
        <title>The Global Catalogue of Microorganisms (GCM) 10K type strain sequencing project: providing services to taxonomists for standard genome sequencing and annotation.</title>
        <authorList>
            <consortium name="The Broad Institute Genomics Platform"/>
            <consortium name="The Broad Institute Genome Sequencing Center for Infectious Disease"/>
            <person name="Wu L."/>
            <person name="Ma J."/>
        </authorList>
    </citation>
    <scope>NUCLEOTIDE SEQUENCE [LARGE SCALE GENOMIC DNA]</scope>
    <source>
        <strain evidence="3">CGMCC 4.7241</strain>
    </source>
</reference>
<dbReference type="RefSeq" id="WP_205122075.1">
    <property type="nucleotide sequence ID" value="NZ_JAFBCM010000001.1"/>
</dbReference>
<protein>
    <submittedName>
        <fullName evidence="2">DsbA family protein</fullName>
    </submittedName>
</protein>
<comment type="caution">
    <text evidence="2">The sequence shown here is derived from an EMBL/GenBank/DDBJ whole genome shotgun (WGS) entry which is preliminary data.</text>
</comment>
<evidence type="ECO:0000259" key="1">
    <source>
        <dbReference type="Pfam" id="PF01323"/>
    </source>
</evidence>
<dbReference type="InterPro" id="IPR036249">
    <property type="entry name" value="Thioredoxin-like_sf"/>
</dbReference>
<dbReference type="InterPro" id="IPR001853">
    <property type="entry name" value="DSBA-like_thioredoxin_dom"/>
</dbReference>
<feature type="domain" description="DSBA-like thioredoxin" evidence="1">
    <location>
        <begin position="7"/>
        <end position="206"/>
    </location>
</feature>
<dbReference type="CDD" id="cd03024">
    <property type="entry name" value="DsbA_FrnE"/>
    <property type="match status" value="1"/>
</dbReference>
<evidence type="ECO:0000313" key="2">
    <source>
        <dbReference type="EMBL" id="MFC3759545.1"/>
    </source>
</evidence>
<dbReference type="PANTHER" id="PTHR13887">
    <property type="entry name" value="GLUTATHIONE S-TRANSFERASE KAPPA"/>
    <property type="match status" value="1"/>
</dbReference>
<dbReference type="EMBL" id="JBHRZH010000001">
    <property type="protein sequence ID" value="MFC3759545.1"/>
    <property type="molecule type" value="Genomic_DNA"/>
</dbReference>
<proteinExistence type="predicted"/>
<dbReference type="SUPFAM" id="SSF52833">
    <property type="entry name" value="Thioredoxin-like"/>
    <property type="match status" value="1"/>
</dbReference>
<dbReference type="Gene3D" id="3.40.30.10">
    <property type="entry name" value="Glutaredoxin"/>
    <property type="match status" value="1"/>
</dbReference>
<gene>
    <name evidence="2" type="ORF">ACFOUW_01720</name>
</gene>
<name>A0ABV7Y2Z9_9ACTN</name>
<dbReference type="PANTHER" id="PTHR13887:SF41">
    <property type="entry name" value="THIOREDOXIN SUPERFAMILY PROTEIN"/>
    <property type="match status" value="1"/>
</dbReference>
<dbReference type="Pfam" id="PF01323">
    <property type="entry name" value="DSBA"/>
    <property type="match status" value="1"/>
</dbReference>
<evidence type="ECO:0000313" key="3">
    <source>
        <dbReference type="Proteomes" id="UP001595699"/>
    </source>
</evidence>
<keyword evidence="3" id="KW-1185">Reference proteome</keyword>
<accession>A0ABV7Y2Z9</accession>
<sequence>MNERMRIDLWSDFSCPWCYVGAARLEKAVQASPHADQIEIVPRAFELDPGAPKVPVAVTTYVAKRMGWSEADTLRQLDSMLPLTEAEGLPYKSDRVAANTFDAHRVLQLATTTGHGPRFLAELQLALFGGRMDTFDHAFLVATAEGVGVARERAEQVLASDEFADVVRGDQAEAQQLGVTGVPFTVVDARYGIPGAVPLDTFTQAIDEAWSARGSQ</sequence>
<dbReference type="Proteomes" id="UP001595699">
    <property type="component" value="Unassembled WGS sequence"/>
</dbReference>
<organism evidence="2 3">
    <name type="scientific">Tenggerimyces flavus</name>
    <dbReference type="NCBI Taxonomy" id="1708749"/>
    <lineage>
        <taxon>Bacteria</taxon>
        <taxon>Bacillati</taxon>
        <taxon>Actinomycetota</taxon>
        <taxon>Actinomycetes</taxon>
        <taxon>Propionibacteriales</taxon>
        <taxon>Nocardioidaceae</taxon>
        <taxon>Tenggerimyces</taxon>
    </lineage>
</organism>